<dbReference type="GO" id="GO:0005774">
    <property type="term" value="C:vacuolar membrane"/>
    <property type="evidence" value="ECO:0007669"/>
    <property type="project" value="TreeGrafter"/>
</dbReference>
<dbReference type="PANTHER" id="PTHR22950">
    <property type="entry name" value="AMINO ACID TRANSPORTER"/>
    <property type="match status" value="1"/>
</dbReference>
<feature type="transmembrane region" description="Helical" evidence="6">
    <location>
        <begin position="259"/>
        <end position="282"/>
    </location>
</feature>
<protein>
    <submittedName>
        <fullName evidence="8">Proton-coupled amino acid transporter 4</fullName>
    </submittedName>
</protein>
<comment type="subcellular location">
    <subcellularLocation>
        <location evidence="1">Membrane</location>
        <topology evidence="1">Multi-pass membrane protein</topology>
    </subcellularLocation>
</comment>
<evidence type="ECO:0000256" key="2">
    <source>
        <dbReference type="ARBA" id="ARBA00022692"/>
    </source>
</evidence>
<dbReference type="EMBL" id="KQ461196">
    <property type="protein sequence ID" value="KPJ06408.1"/>
    <property type="molecule type" value="Genomic_DNA"/>
</dbReference>
<feature type="transmembrane region" description="Helical" evidence="6">
    <location>
        <begin position="448"/>
        <end position="468"/>
    </location>
</feature>
<proteinExistence type="predicted"/>
<evidence type="ECO:0000256" key="5">
    <source>
        <dbReference type="SAM" id="MobiDB-lite"/>
    </source>
</evidence>
<keyword evidence="2 6" id="KW-0812">Transmembrane</keyword>
<reference evidence="8 9" key="1">
    <citation type="journal article" date="2015" name="Nat. Commun.">
        <title>Outbred genome sequencing and CRISPR/Cas9 gene editing in butterflies.</title>
        <authorList>
            <person name="Li X."/>
            <person name="Fan D."/>
            <person name="Zhang W."/>
            <person name="Liu G."/>
            <person name="Zhang L."/>
            <person name="Zhao L."/>
            <person name="Fang X."/>
            <person name="Chen L."/>
            <person name="Dong Y."/>
            <person name="Chen Y."/>
            <person name="Ding Y."/>
            <person name="Zhao R."/>
            <person name="Feng M."/>
            <person name="Zhu Y."/>
            <person name="Feng Y."/>
            <person name="Jiang X."/>
            <person name="Zhu D."/>
            <person name="Xiang H."/>
            <person name="Feng X."/>
            <person name="Li S."/>
            <person name="Wang J."/>
            <person name="Zhang G."/>
            <person name="Kronforst M.R."/>
            <person name="Wang W."/>
        </authorList>
    </citation>
    <scope>NUCLEOTIDE SEQUENCE [LARGE SCALE GENOMIC DNA]</scope>
    <source>
        <strain evidence="8">Ya'a_city_454_Pm</strain>
        <tissue evidence="8">Whole body</tissue>
    </source>
</reference>
<dbReference type="InterPro" id="IPR013057">
    <property type="entry name" value="AA_transpt_TM"/>
</dbReference>
<evidence type="ECO:0000259" key="7">
    <source>
        <dbReference type="Pfam" id="PF01490"/>
    </source>
</evidence>
<feature type="transmembrane region" description="Helical" evidence="6">
    <location>
        <begin position="488"/>
        <end position="509"/>
    </location>
</feature>
<evidence type="ECO:0000256" key="6">
    <source>
        <dbReference type="SAM" id="Phobius"/>
    </source>
</evidence>
<evidence type="ECO:0000313" key="8">
    <source>
        <dbReference type="EMBL" id="KPJ06408.1"/>
    </source>
</evidence>
<feature type="transmembrane region" description="Helical" evidence="6">
    <location>
        <begin position="106"/>
        <end position="130"/>
    </location>
</feature>
<evidence type="ECO:0000256" key="3">
    <source>
        <dbReference type="ARBA" id="ARBA00022989"/>
    </source>
</evidence>
<gene>
    <name evidence="8" type="ORF">RR48_14147</name>
</gene>
<accession>A0A194QLH3</accession>
<dbReference type="InParanoid" id="A0A194QLH3"/>
<feature type="transmembrane region" description="Helical" evidence="6">
    <location>
        <begin position="231"/>
        <end position="253"/>
    </location>
</feature>
<name>A0A194QLH3_PAPMA</name>
<keyword evidence="9" id="KW-1185">Reference proteome</keyword>
<dbReference type="Proteomes" id="UP000053240">
    <property type="component" value="Unassembled WGS sequence"/>
</dbReference>
<sequence>MNGEEPKGVLGPCQMKVHGLCLPLWVMGVRYIRNKMEDKMETIRLEPTSNNTAPASPDKDDNSVDYDPHLHRQLEKPTNNLETLVHLLKCSLGTGILAMPQAFARAGLVTGIVATVLVGILVTHCLHVLLTTTPPTNTDRDTSFSALLSREACVGRHVRSQYAACKKLQVPLLSYPAAAATAFSNGPPAFRSLARPCAITVDVFLVVYQLGICCVYIVFIADNIKKVVDPYYEMAVEIHMLIILMPLIAFNLIPSLKLLAPFSAVANLMTFVGLGIVIYFLLSGEKSTEPLDLWGSAETFPLFFGTILFALTAVGVVIALENNMKTPKAFGRPCGVLNTGMTFIVLLYVAVGALGYVFCVSDCSDSITLDLPKGDPLATTVIVMFAVAIFISYGLHCYVPVEVLWKGYLLPWLEESGSNRLRVWEYALRVALCLLTFVLAVSVPRLGLFISLFGALCLSALGICFPAIMESFLQYPKKPKLLLLKDALLFIIGIVGLLAGTYTALISIVRSFQPQAVLADGVEHHHE</sequence>
<feature type="transmembrane region" description="Helical" evidence="6">
    <location>
        <begin position="193"/>
        <end position="219"/>
    </location>
</feature>
<feature type="transmembrane region" description="Helical" evidence="6">
    <location>
        <begin position="340"/>
        <end position="360"/>
    </location>
</feature>
<feature type="region of interest" description="Disordered" evidence="5">
    <location>
        <begin position="44"/>
        <end position="63"/>
    </location>
</feature>
<feature type="transmembrane region" description="Helical" evidence="6">
    <location>
        <begin position="302"/>
        <end position="320"/>
    </location>
</feature>
<feature type="transmembrane region" description="Helical" evidence="6">
    <location>
        <begin position="421"/>
        <end position="441"/>
    </location>
</feature>
<evidence type="ECO:0000256" key="1">
    <source>
        <dbReference type="ARBA" id="ARBA00004141"/>
    </source>
</evidence>
<dbReference type="Pfam" id="PF01490">
    <property type="entry name" value="Aa_trans"/>
    <property type="match status" value="1"/>
</dbReference>
<dbReference type="GO" id="GO:0015179">
    <property type="term" value="F:L-amino acid transmembrane transporter activity"/>
    <property type="evidence" value="ECO:0007669"/>
    <property type="project" value="TreeGrafter"/>
</dbReference>
<organism evidence="8 9">
    <name type="scientific">Papilio machaon</name>
    <name type="common">Old World swallowtail butterfly</name>
    <dbReference type="NCBI Taxonomy" id="76193"/>
    <lineage>
        <taxon>Eukaryota</taxon>
        <taxon>Metazoa</taxon>
        <taxon>Ecdysozoa</taxon>
        <taxon>Arthropoda</taxon>
        <taxon>Hexapoda</taxon>
        <taxon>Insecta</taxon>
        <taxon>Pterygota</taxon>
        <taxon>Neoptera</taxon>
        <taxon>Endopterygota</taxon>
        <taxon>Lepidoptera</taxon>
        <taxon>Glossata</taxon>
        <taxon>Ditrysia</taxon>
        <taxon>Papilionoidea</taxon>
        <taxon>Papilionidae</taxon>
        <taxon>Papilioninae</taxon>
        <taxon>Papilio</taxon>
    </lineage>
</organism>
<dbReference type="PANTHER" id="PTHR22950:SF340">
    <property type="entry name" value="AMINO ACID TRANSPORTER TRANSMEMBRANE DOMAIN-CONTAINING PROTEIN-RELATED"/>
    <property type="match status" value="1"/>
</dbReference>
<evidence type="ECO:0000313" key="9">
    <source>
        <dbReference type="Proteomes" id="UP000053240"/>
    </source>
</evidence>
<keyword evidence="4 6" id="KW-0472">Membrane</keyword>
<dbReference type="AlphaFoldDB" id="A0A194QLH3"/>
<evidence type="ECO:0000256" key="4">
    <source>
        <dbReference type="ARBA" id="ARBA00023136"/>
    </source>
</evidence>
<keyword evidence="3 6" id="KW-1133">Transmembrane helix</keyword>
<feature type="domain" description="Amino acid transporter transmembrane" evidence="7">
    <location>
        <begin position="78"/>
        <end position="504"/>
    </location>
</feature>
<feature type="transmembrane region" description="Helical" evidence="6">
    <location>
        <begin position="381"/>
        <end position="401"/>
    </location>
</feature>